<dbReference type="InterPro" id="IPR013036">
    <property type="entry name" value="DUF1587"/>
</dbReference>
<dbReference type="Pfam" id="PF07624">
    <property type="entry name" value="PSD2"/>
    <property type="match status" value="1"/>
</dbReference>
<feature type="domain" description="DUF1592" evidence="4">
    <location>
        <begin position="521"/>
        <end position="647"/>
    </location>
</feature>
<evidence type="ECO:0000313" key="7">
    <source>
        <dbReference type="EMBL" id="TWU47469.1"/>
    </source>
</evidence>
<dbReference type="InterPro" id="IPR011478">
    <property type="entry name" value="DUF1585"/>
</dbReference>
<dbReference type="InterPro" id="IPR011429">
    <property type="entry name" value="Cyt_c_Planctomycete-type"/>
</dbReference>
<dbReference type="EMBL" id="SJPW01000007">
    <property type="protein sequence ID" value="TWU47469.1"/>
    <property type="molecule type" value="Genomic_DNA"/>
</dbReference>
<dbReference type="Pfam" id="PF07631">
    <property type="entry name" value="PSD4"/>
    <property type="match status" value="1"/>
</dbReference>
<evidence type="ECO:0000259" key="6">
    <source>
        <dbReference type="Pfam" id="PF07637"/>
    </source>
</evidence>
<dbReference type="Pfam" id="PF07626">
    <property type="entry name" value="PSD3"/>
    <property type="match status" value="1"/>
</dbReference>
<feature type="domain" description="DUF1588" evidence="3">
    <location>
        <begin position="666"/>
        <end position="761"/>
    </location>
</feature>
<evidence type="ECO:0000259" key="2">
    <source>
        <dbReference type="Pfam" id="PF07626"/>
    </source>
</evidence>
<reference evidence="7 8" key="1">
    <citation type="submission" date="2019-02" db="EMBL/GenBank/DDBJ databases">
        <title>Deep-cultivation of Planctomycetes and their phenomic and genomic characterization uncovers novel biology.</title>
        <authorList>
            <person name="Wiegand S."/>
            <person name="Jogler M."/>
            <person name="Boedeker C."/>
            <person name="Pinto D."/>
            <person name="Vollmers J."/>
            <person name="Rivas-Marin E."/>
            <person name="Kohn T."/>
            <person name="Peeters S.H."/>
            <person name="Heuer A."/>
            <person name="Rast P."/>
            <person name="Oberbeckmann S."/>
            <person name="Bunk B."/>
            <person name="Jeske O."/>
            <person name="Meyerdierks A."/>
            <person name="Storesund J.E."/>
            <person name="Kallscheuer N."/>
            <person name="Luecker S."/>
            <person name="Lage O.M."/>
            <person name="Pohl T."/>
            <person name="Merkel B.J."/>
            <person name="Hornburger P."/>
            <person name="Mueller R.-W."/>
            <person name="Bruemmer F."/>
            <person name="Labrenz M."/>
            <person name="Spormann A.M."/>
            <person name="Op Den Camp H."/>
            <person name="Overmann J."/>
            <person name="Amann R."/>
            <person name="Jetten M.S.M."/>
            <person name="Mascher T."/>
            <person name="Medema M.H."/>
            <person name="Devos D.P."/>
            <person name="Kaster A.-K."/>
            <person name="Ovreas L."/>
            <person name="Rohde M."/>
            <person name="Galperin M.Y."/>
            <person name="Jogler C."/>
        </authorList>
    </citation>
    <scope>NUCLEOTIDE SEQUENCE [LARGE SCALE GENOMIC DNA]</scope>
    <source>
        <strain evidence="7 8">Poly51</strain>
    </source>
</reference>
<evidence type="ECO:0000259" key="3">
    <source>
        <dbReference type="Pfam" id="PF07627"/>
    </source>
</evidence>
<dbReference type="OrthoDB" id="175242at2"/>
<dbReference type="InterPro" id="IPR013042">
    <property type="entry name" value="DUF1592"/>
</dbReference>
<proteinExistence type="predicted"/>
<evidence type="ECO:0000259" key="1">
    <source>
        <dbReference type="Pfam" id="PF07624"/>
    </source>
</evidence>
<evidence type="ECO:0000313" key="8">
    <source>
        <dbReference type="Proteomes" id="UP000318288"/>
    </source>
</evidence>
<dbReference type="InterPro" id="IPR036909">
    <property type="entry name" value="Cyt_c-like_dom_sf"/>
</dbReference>
<protein>
    <recommendedName>
        <fullName evidence="9">Planctomycete cytochrome C</fullName>
    </recommendedName>
</protein>
<feature type="domain" description="DUF1585" evidence="1">
    <location>
        <begin position="789"/>
        <end position="862"/>
    </location>
</feature>
<dbReference type="InterPro" id="IPR013043">
    <property type="entry name" value="DUF1595"/>
</dbReference>
<dbReference type="GO" id="GO:0009055">
    <property type="term" value="F:electron transfer activity"/>
    <property type="evidence" value="ECO:0007669"/>
    <property type="project" value="InterPro"/>
</dbReference>
<dbReference type="Pfam" id="PF07627">
    <property type="entry name" value="PSCyt3"/>
    <property type="match status" value="1"/>
</dbReference>
<name>A0A5C6EJL2_9BACT</name>
<feature type="domain" description="Cytochrome C Planctomycete-type" evidence="5">
    <location>
        <begin position="36"/>
        <end position="83"/>
    </location>
</feature>
<comment type="caution">
    <text evidence="7">The sequence shown here is derived from an EMBL/GenBank/DDBJ whole genome shotgun (WGS) entry which is preliminary data.</text>
</comment>
<dbReference type="GO" id="GO:0020037">
    <property type="term" value="F:heme binding"/>
    <property type="evidence" value="ECO:0007669"/>
    <property type="project" value="InterPro"/>
</dbReference>
<keyword evidence="8" id="KW-1185">Reference proteome</keyword>
<evidence type="ECO:0000259" key="5">
    <source>
        <dbReference type="Pfam" id="PF07635"/>
    </source>
</evidence>
<feature type="domain" description="DUF1595" evidence="6">
    <location>
        <begin position="455"/>
        <end position="514"/>
    </location>
</feature>
<sequence>MDRRFCFAVAVMSFLGSVMGDEPSGMVAETFLGKYCLDCHGADAASGEIVLDGDSLDWGDPSTPQRWTRVYDVMRSREMPPVDEDQPSDDEVANFVTWLDDTLTKHVRPGGTVLRRLNREEYENTVRDVLGIPFSVPTSFPADTELHGFDNVGEGLMLSPPLMAQYVEMAAVAADLVLPPIRATVKVEPQSFQIGPGDFTLNFTTGHEIDGVLRMANSSDPLARGSVWPNRFEAIVGGVYDVEVTLSSFKPTKGHVPIVQLLAHYAAGNAYERASSLPLLAEFRIEGDAPETFRATVELERGQTLVVHYENSPLRSDKVDNASSLERISGQLLEAFREDPELGAAWMKAGYQRSDRGWSWWKRIQEIRTKGGLDVASFDPDSAQVKAFAIEMARRNVDTVETMDCMSFFRGPCIEIHQMSVVGPTRVIEDKSVVQQRRRTERFLGKGNPRDDASYARDVLRPVLDKVFRRPATDAQLNKYVSIAMSHAAQRGRLEDGLHLALRAALCSPSFLFREYRVGPLDDFDLAARLSYFLTSSPPDDVLRELAANGRLSNPDVLEQQTRRLLQHNKVKHFLDSFVGQWLDLRLLPQIMPDVRLLKWTDKDLRAVTDETQLFVAEILNQNLSIETFIDPDFTYLNRRNAKLYEIKFSNSEKMTRVDIPRGGRRGGILTQASVLMATANGVDTQPVLRGAWMLENVFGMPTPPPPANVPAIEPDTTGAKSIRELLDRHKADASCARCHERIDPPGFVLENYDPVGRWREFYPIYIKKGDKVVASNGLPVQSSSTLPDGTPLGDVTDLKRYLIANIDIFSRCLTDKLLTYATGRSMNYGDRKVIDRVVADVRQRGNGFADLIVAVVQSESFRSK</sequence>
<dbReference type="Proteomes" id="UP000318288">
    <property type="component" value="Unassembled WGS sequence"/>
</dbReference>
<evidence type="ECO:0008006" key="9">
    <source>
        <dbReference type="Google" id="ProtNLM"/>
    </source>
</evidence>
<dbReference type="AlphaFoldDB" id="A0A5C6EJL2"/>
<dbReference type="InterPro" id="IPR013039">
    <property type="entry name" value="DUF1588"/>
</dbReference>
<evidence type="ECO:0000259" key="4">
    <source>
        <dbReference type="Pfam" id="PF07631"/>
    </source>
</evidence>
<dbReference type="RefSeq" id="WP_146461279.1">
    <property type="nucleotide sequence ID" value="NZ_SJPW01000007.1"/>
</dbReference>
<dbReference type="Pfam" id="PF07635">
    <property type="entry name" value="PSCyt1"/>
    <property type="match status" value="1"/>
</dbReference>
<dbReference type="Pfam" id="PF07637">
    <property type="entry name" value="PSD5"/>
    <property type="match status" value="1"/>
</dbReference>
<gene>
    <name evidence="7" type="ORF">Poly51_52690</name>
</gene>
<organism evidence="7 8">
    <name type="scientific">Rubripirellula tenax</name>
    <dbReference type="NCBI Taxonomy" id="2528015"/>
    <lineage>
        <taxon>Bacteria</taxon>
        <taxon>Pseudomonadati</taxon>
        <taxon>Planctomycetota</taxon>
        <taxon>Planctomycetia</taxon>
        <taxon>Pirellulales</taxon>
        <taxon>Pirellulaceae</taxon>
        <taxon>Rubripirellula</taxon>
    </lineage>
</organism>
<accession>A0A5C6EJL2</accession>
<dbReference type="SUPFAM" id="SSF46626">
    <property type="entry name" value="Cytochrome c"/>
    <property type="match status" value="1"/>
</dbReference>
<feature type="domain" description="DUF1587" evidence="2">
    <location>
        <begin position="115"/>
        <end position="177"/>
    </location>
</feature>